<dbReference type="EMBL" id="MU070532">
    <property type="protein sequence ID" value="KAF5827321.1"/>
    <property type="molecule type" value="Genomic_DNA"/>
</dbReference>
<evidence type="ECO:0000256" key="13">
    <source>
        <dbReference type="ARBA" id="ARBA00023136"/>
    </source>
</evidence>
<keyword evidence="7" id="KW-0479">Metal-binding</keyword>
<organism evidence="20 21">
    <name type="scientific">Dunaliella salina</name>
    <name type="common">Green alga</name>
    <name type="synonym">Protococcus salinus</name>
    <dbReference type="NCBI Taxonomy" id="3046"/>
    <lineage>
        <taxon>Eukaryota</taxon>
        <taxon>Viridiplantae</taxon>
        <taxon>Chlorophyta</taxon>
        <taxon>core chlorophytes</taxon>
        <taxon>Chlorophyceae</taxon>
        <taxon>CS clade</taxon>
        <taxon>Chlamydomonadales</taxon>
        <taxon>Dunaliellaceae</taxon>
        <taxon>Dunaliella</taxon>
    </lineage>
</organism>
<keyword evidence="6" id="KW-0812">Transmembrane</keyword>
<dbReference type="Pfam" id="PF04757">
    <property type="entry name" value="Pex2_Pex12"/>
    <property type="match status" value="1"/>
</dbReference>
<keyword evidence="5" id="KW-0808">Transferase</keyword>
<evidence type="ECO:0000256" key="17">
    <source>
        <dbReference type="ARBA" id="ARBA00034523"/>
    </source>
</evidence>
<protein>
    <recommendedName>
        <fullName evidence="17">RING-type E3 ubiquitin transferase (cysteine targeting)</fullName>
        <ecNumber evidence="17">2.3.2.36</ecNumber>
    </recommendedName>
    <alternativeName>
        <fullName evidence="15">Peroxin-2</fullName>
    </alternativeName>
</protein>
<dbReference type="InterPro" id="IPR025654">
    <property type="entry name" value="PEX2/10"/>
</dbReference>
<evidence type="ECO:0000256" key="11">
    <source>
        <dbReference type="ARBA" id="ARBA00022927"/>
    </source>
</evidence>
<evidence type="ECO:0000256" key="4">
    <source>
        <dbReference type="ARBA" id="ARBA00022448"/>
    </source>
</evidence>
<evidence type="ECO:0000256" key="10">
    <source>
        <dbReference type="ARBA" id="ARBA00022833"/>
    </source>
</evidence>
<dbReference type="InterPro" id="IPR006845">
    <property type="entry name" value="Pex_N"/>
</dbReference>
<evidence type="ECO:0000259" key="19">
    <source>
        <dbReference type="Pfam" id="PF04757"/>
    </source>
</evidence>
<keyword evidence="13" id="KW-0472">Membrane</keyword>
<keyword evidence="8" id="KW-0863">Zinc-finger</keyword>
<comment type="catalytic activity">
    <reaction evidence="16">
        <text>[E2 ubiquitin-conjugating enzyme]-S-ubiquitinyl-L-cysteine + [acceptor protein]-L-cysteine = [E2 ubiquitin-conjugating enzyme]-L-cysteine + [acceptor protein]-S-ubiquitinyl-L-cysteine.</text>
        <dbReference type="EC" id="2.3.2.36"/>
    </reaction>
</comment>
<feature type="compositionally biased region" description="Polar residues" evidence="18">
    <location>
        <begin position="38"/>
        <end position="65"/>
    </location>
</feature>
<evidence type="ECO:0000256" key="15">
    <source>
        <dbReference type="ARBA" id="ARBA00032511"/>
    </source>
</evidence>
<evidence type="ECO:0000256" key="14">
    <source>
        <dbReference type="ARBA" id="ARBA00023140"/>
    </source>
</evidence>
<evidence type="ECO:0000313" key="20">
    <source>
        <dbReference type="EMBL" id="KAF5827321.1"/>
    </source>
</evidence>
<keyword evidence="14" id="KW-0576">Peroxisome</keyword>
<gene>
    <name evidence="20" type="ORF">DUNSADRAFT_866</name>
</gene>
<feature type="domain" description="Pex N-terminal" evidence="19">
    <location>
        <begin position="131"/>
        <end position="198"/>
    </location>
</feature>
<evidence type="ECO:0000256" key="5">
    <source>
        <dbReference type="ARBA" id="ARBA00022679"/>
    </source>
</evidence>
<evidence type="ECO:0000256" key="12">
    <source>
        <dbReference type="ARBA" id="ARBA00022989"/>
    </source>
</evidence>
<keyword evidence="9" id="KW-0833">Ubl conjugation pathway</keyword>
<feature type="compositionally biased region" description="Low complexity" evidence="18">
    <location>
        <begin position="91"/>
        <end position="110"/>
    </location>
</feature>
<evidence type="ECO:0000256" key="16">
    <source>
        <dbReference type="ARBA" id="ARBA00034438"/>
    </source>
</evidence>
<keyword evidence="10" id="KW-0862">Zinc</keyword>
<evidence type="ECO:0000256" key="2">
    <source>
        <dbReference type="ARBA" id="ARBA00004906"/>
    </source>
</evidence>
<sequence length="271" mass="28314">MDHLETQTTSDPELGTRDACPQEASGVLPDINEKSGHTDPSSSECLVSQRQKGTINLEGNVNEQAAWTHEEPQEFQQAPAPAGPLNAPVSSPLHAAHTAAASAAARAAQDPPQPPPLHILRSSALDAGRLDTELTSLLGEQLSKVFALFNPGRVMEWDAEINAVLNLLVFGASVWQSPTAATPGSALLNLKYRSEDAPGAALLPTGLQHWVGPSNATEVAGTEVAETEGLQSKQLTEIASTEVAGTDGLQSKRLAEVADTEVAVTGGLQSK</sequence>
<comment type="subcellular location">
    <subcellularLocation>
        <location evidence="1">Peroxisome membrane</location>
        <topology evidence="1">Multi-pass membrane protein</topology>
    </subcellularLocation>
</comment>
<keyword evidence="21" id="KW-1185">Reference proteome</keyword>
<keyword evidence="12" id="KW-1133">Transmembrane helix</keyword>
<dbReference type="Proteomes" id="UP000815325">
    <property type="component" value="Unassembled WGS sequence"/>
</dbReference>
<comment type="caution">
    <text evidence="20">The sequence shown here is derived from an EMBL/GenBank/DDBJ whole genome shotgun (WGS) entry which is preliminary data.</text>
</comment>
<evidence type="ECO:0000256" key="8">
    <source>
        <dbReference type="ARBA" id="ARBA00022771"/>
    </source>
</evidence>
<evidence type="ECO:0000256" key="7">
    <source>
        <dbReference type="ARBA" id="ARBA00022723"/>
    </source>
</evidence>
<name>A0ABQ7FY99_DUNSA</name>
<feature type="compositionally biased region" description="Polar residues" evidence="18">
    <location>
        <begin position="1"/>
        <end position="11"/>
    </location>
</feature>
<dbReference type="EC" id="2.3.2.36" evidence="17"/>
<keyword evidence="11" id="KW-0653">Protein transport</keyword>
<accession>A0ABQ7FY99</accession>
<evidence type="ECO:0000313" key="21">
    <source>
        <dbReference type="Proteomes" id="UP000815325"/>
    </source>
</evidence>
<dbReference type="PANTHER" id="PTHR48178:SF1">
    <property type="entry name" value="PEROXISOME BIOGENESIS FACTOR 2"/>
    <property type="match status" value="1"/>
</dbReference>
<proteinExistence type="inferred from homology"/>
<comment type="pathway">
    <text evidence="2">Protein modification; protein ubiquitination.</text>
</comment>
<evidence type="ECO:0000256" key="9">
    <source>
        <dbReference type="ARBA" id="ARBA00022786"/>
    </source>
</evidence>
<evidence type="ECO:0000256" key="3">
    <source>
        <dbReference type="ARBA" id="ARBA00008704"/>
    </source>
</evidence>
<reference evidence="20" key="1">
    <citation type="submission" date="2017-08" db="EMBL/GenBank/DDBJ databases">
        <authorList>
            <person name="Polle J.E."/>
            <person name="Barry K."/>
            <person name="Cushman J."/>
            <person name="Schmutz J."/>
            <person name="Tran D."/>
            <person name="Hathwaick L.T."/>
            <person name="Yim W.C."/>
            <person name="Jenkins J."/>
            <person name="Mckie-Krisberg Z.M."/>
            <person name="Prochnik S."/>
            <person name="Lindquist E."/>
            <person name="Dockter R.B."/>
            <person name="Adam C."/>
            <person name="Molina H."/>
            <person name="Bunkerborg J."/>
            <person name="Jin E."/>
            <person name="Buchheim M."/>
            <person name="Magnuson J."/>
        </authorList>
    </citation>
    <scope>NUCLEOTIDE SEQUENCE</scope>
    <source>
        <strain evidence="20">CCAP 19/18</strain>
    </source>
</reference>
<feature type="region of interest" description="Disordered" evidence="18">
    <location>
        <begin position="1"/>
        <end position="120"/>
    </location>
</feature>
<evidence type="ECO:0000256" key="18">
    <source>
        <dbReference type="SAM" id="MobiDB-lite"/>
    </source>
</evidence>
<evidence type="ECO:0000256" key="1">
    <source>
        <dbReference type="ARBA" id="ARBA00004585"/>
    </source>
</evidence>
<comment type="similarity">
    <text evidence="3">Belongs to the pex2/pex10/pex12 family.</text>
</comment>
<evidence type="ECO:0000256" key="6">
    <source>
        <dbReference type="ARBA" id="ARBA00022692"/>
    </source>
</evidence>
<keyword evidence="4" id="KW-0813">Transport</keyword>
<dbReference type="PANTHER" id="PTHR48178">
    <property type="entry name" value="PEROXISOME BIOGENESIS FACTOR 2"/>
    <property type="match status" value="1"/>
</dbReference>